<feature type="region of interest" description="Disordered" evidence="1">
    <location>
        <begin position="1"/>
        <end position="28"/>
    </location>
</feature>
<dbReference type="PANTHER" id="PTHR38122">
    <property type="entry name" value="GLYCOPROTEIN X"/>
    <property type="match status" value="1"/>
</dbReference>
<keyword evidence="2" id="KW-1133">Transmembrane helix</keyword>
<dbReference type="EMBL" id="MU864363">
    <property type="protein sequence ID" value="KAK4190813.1"/>
    <property type="molecule type" value="Genomic_DNA"/>
</dbReference>
<feature type="compositionally biased region" description="Basic and acidic residues" evidence="1">
    <location>
        <begin position="222"/>
        <end position="256"/>
    </location>
</feature>
<feature type="compositionally biased region" description="Low complexity" evidence="1">
    <location>
        <begin position="175"/>
        <end position="184"/>
    </location>
</feature>
<comment type="caution">
    <text evidence="3">The sequence shown here is derived from an EMBL/GenBank/DDBJ whole genome shotgun (WGS) entry which is preliminary data.</text>
</comment>
<reference evidence="3" key="2">
    <citation type="submission" date="2023-05" db="EMBL/GenBank/DDBJ databases">
        <authorList>
            <consortium name="Lawrence Berkeley National Laboratory"/>
            <person name="Steindorff A."/>
            <person name="Hensen N."/>
            <person name="Bonometti L."/>
            <person name="Westerberg I."/>
            <person name="Brannstrom I.O."/>
            <person name="Guillou S."/>
            <person name="Cros-Aarteil S."/>
            <person name="Calhoun S."/>
            <person name="Haridas S."/>
            <person name="Kuo A."/>
            <person name="Mondo S."/>
            <person name="Pangilinan J."/>
            <person name="Riley R."/>
            <person name="Labutti K."/>
            <person name="Andreopoulos B."/>
            <person name="Lipzen A."/>
            <person name="Chen C."/>
            <person name="Yanf M."/>
            <person name="Daum C."/>
            <person name="Ng V."/>
            <person name="Clum A."/>
            <person name="Ohm R."/>
            <person name="Martin F."/>
            <person name="Silar P."/>
            <person name="Natvig D."/>
            <person name="Lalanne C."/>
            <person name="Gautier V."/>
            <person name="Ament-Velasquez S.L."/>
            <person name="Kruys A."/>
            <person name="Hutchinson M.I."/>
            <person name="Powell A.J."/>
            <person name="Barry K."/>
            <person name="Miller A.N."/>
            <person name="Grigoriev I.V."/>
            <person name="Debuchy R."/>
            <person name="Gladieux P."/>
            <person name="Thoren M.H."/>
            <person name="Johannesson H."/>
        </authorList>
    </citation>
    <scope>NUCLEOTIDE SEQUENCE</scope>
    <source>
        <strain evidence="3">PSN309</strain>
    </source>
</reference>
<keyword evidence="2" id="KW-0472">Membrane</keyword>
<feature type="compositionally biased region" description="Polar residues" evidence="1">
    <location>
        <begin position="147"/>
        <end position="163"/>
    </location>
</feature>
<name>A0AAN6X021_9PEZI</name>
<dbReference type="PANTHER" id="PTHR38122:SF1">
    <property type="entry name" value="GLYCOPROTEIN X"/>
    <property type="match status" value="1"/>
</dbReference>
<protein>
    <submittedName>
        <fullName evidence="3">Uncharacterized protein</fullName>
    </submittedName>
</protein>
<evidence type="ECO:0000313" key="4">
    <source>
        <dbReference type="Proteomes" id="UP001302126"/>
    </source>
</evidence>
<gene>
    <name evidence="3" type="ORF">QBC35DRAFT_55458</name>
</gene>
<evidence type="ECO:0000256" key="1">
    <source>
        <dbReference type="SAM" id="MobiDB-lite"/>
    </source>
</evidence>
<dbReference type="Proteomes" id="UP001302126">
    <property type="component" value="Unassembled WGS sequence"/>
</dbReference>
<feature type="transmembrane region" description="Helical" evidence="2">
    <location>
        <begin position="185"/>
        <end position="208"/>
    </location>
</feature>
<organism evidence="3 4">
    <name type="scientific">Podospora australis</name>
    <dbReference type="NCBI Taxonomy" id="1536484"/>
    <lineage>
        <taxon>Eukaryota</taxon>
        <taxon>Fungi</taxon>
        <taxon>Dikarya</taxon>
        <taxon>Ascomycota</taxon>
        <taxon>Pezizomycotina</taxon>
        <taxon>Sordariomycetes</taxon>
        <taxon>Sordariomycetidae</taxon>
        <taxon>Sordariales</taxon>
        <taxon>Podosporaceae</taxon>
        <taxon>Podospora</taxon>
    </lineage>
</organism>
<accession>A0AAN6X021</accession>
<feature type="compositionally biased region" description="Polar residues" evidence="1">
    <location>
        <begin position="1"/>
        <end position="16"/>
    </location>
</feature>
<sequence>MAEPISTTLEPITQPAQPGPVETGGPVSVASTTTSIRGDNGIFPAPCYSSCNNAYLEFQRKGRIPEACVISKDSFMYFYMDCRVCVLAQPGQTVTTMSQIEDLMRSLLEYCSSEEPTSSARSMGNITSSSSASSGVLLTTFSITAGKPNASNRTIPTSPSPAEQTAPLDQVNTPSSSSSSSKTPVIVGATVGSVVGVVLLGLLSLILLRRKHRRQRALATNNHEDQSRWEKSELDGNPPDPKELDGIPKAELDGDIPVERAELDDTSRAAKAISNELDSVPSHTEVG</sequence>
<keyword evidence="2" id="KW-0812">Transmembrane</keyword>
<reference evidence="3" key="1">
    <citation type="journal article" date="2023" name="Mol. Phylogenet. Evol.">
        <title>Genome-scale phylogeny and comparative genomics of the fungal order Sordariales.</title>
        <authorList>
            <person name="Hensen N."/>
            <person name="Bonometti L."/>
            <person name="Westerberg I."/>
            <person name="Brannstrom I.O."/>
            <person name="Guillou S."/>
            <person name="Cros-Aarteil S."/>
            <person name="Calhoun S."/>
            <person name="Haridas S."/>
            <person name="Kuo A."/>
            <person name="Mondo S."/>
            <person name="Pangilinan J."/>
            <person name="Riley R."/>
            <person name="LaButti K."/>
            <person name="Andreopoulos B."/>
            <person name="Lipzen A."/>
            <person name="Chen C."/>
            <person name="Yan M."/>
            <person name="Daum C."/>
            <person name="Ng V."/>
            <person name="Clum A."/>
            <person name="Steindorff A."/>
            <person name="Ohm R.A."/>
            <person name="Martin F."/>
            <person name="Silar P."/>
            <person name="Natvig D.O."/>
            <person name="Lalanne C."/>
            <person name="Gautier V."/>
            <person name="Ament-Velasquez S.L."/>
            <person name="Kruys A."/>
            <person name="Hutchinson M.I."/>
            <person name="Powell A.J."/>
            <person name="Barry K."/>
            <person name="Miller A.N."/>
            <person name="Grigoriev I.V."/>
            <person name="Debuchy R."/>
            <person name="Gladieux P."/>
            <person name="Hiltunen Thoren M."/>
            <person name="Johannesson H."/>
        </authorList>
    </citation>
    <scope>NUCLEOTIDE SEQUENCE</scope>
    <source>
        <strain evidence="3">PSN309</strain>
    </source>
</reference>
<keyword evidence="4" id="KW-1185">Reference proteome</keyword>
<evidence type="ECO:0000256" key="2">
    <source>
        <dbReference type="SAM" id="Phobius"/>
    </source>
</evidence>
<feature type="region of interest" description="Disordered" evidence="1">
    <location>
        <begin position="217"/>
        <end position="256"/>
    </location>
</feature>
<feature type="region of interest" description="Disordered" evidence="1">
    <location>
        <begin position="147"/>
        <end position="184"/>
    </location>
</feature>
<proteinExistence type="predicted"/>
<evidence type="ECO:0000313" key="3">
    <source>
        <dbReference type="EMBL" id="KAK4190813.1"/>
    </source>
</evidence>
<dbReference type="AlphaFoldDB" id="A0AAN6X021"/>